<name>G4ZYP5_PHYSP</name>
<protein>
    <submittedName>
        <fullName evidence="1">Uncharacterized protein</fullName>
    </submittedName>
</protein>
<reference evidence="1 2" key="1">
    <citation type="journal article" date="2006" name="Science">
        <title>Phytophthora genome sequences uncover evolutionary origins and mechanisms of pathogenesis.</title>
        <authorList>
            <person name="Tyler B.M."/>
            <person name="Tripathy S."/>
            <person name="Zhang X."/>
            <person name="Dehal P."/>
            <person name="Jiang R.H."/>
            <person name="Aerts A."/>
            <person name="Arredondo F.D."/>
            <person name="Baxter L."/>
            <person name="Bensasson D."/>
            <person name="Beynon J.L."/>
            <person name="Chapman J."/>
            <person name="Damasceno C.M."/>
            <person name="Dorrance A.E."/>
            <person name="Dou D."/>
            <person name="Dickerman A.W."/>
            <person name="Dubchak I.L."/>
            <person name="Garbelotto M."/>
            <person name="Gijzen M."/>
            <person name="Gordon S.G."/>
            <person name="Govers F."/>
            <person name="Grunwald N.J."/>
            <person name="Huang W."/>
            <person name="Ivors K.L."/>
            <person name="Jones R.W."/>
            <person name="Kamoun S."/>
            <person name="Krampis K."/>
            <person name="Lamour K.H."/>
            <person name="Lee M.K."/>
            <person name="McDonald W.H."/>
            <person name="Medina M."/>
            <person name="Meijer H.J."/>
            <person name="Nordberg E.K."/>
            <person name="Maclean D.J."/>
            <person name="Ospina-Giraldo M.D."/>
            <person name="Morris P.F."/>
            <person name="Phuntumart V."/>
            <person name="Putnam N.H."/>
            <person name="Rash S."/>
            <person name="Rose J.K."/>
            <person name="Sakihama Y."/>
            <person name="Salamov A.A."/>
            <person name="Savidor A."/>
            <person name="Scheuring C.F."/>
            <person name="Smith B.M."/>
            <person name="Sobral B.W."/>
            <person name="Terry A."/>
            <person name="Torto-Alalibo T.A."/>
            <person name="Win J."/>
            <person name="Xu Z."/>
            <person name="Zhang H."/>
            <person name="Grigoriev I.V."/>
            <person name="Rokhsar D.S."/>
            <person name="Boore J.L."/>
        </authorList>
    </citation>
    <scope>NUCLEOTIDE SEQUENCE [LARGE SCALE GENOMIC DNA]</scope>
    <source>
        <strain evidence="1 2">P6497</strain>
    </source>
</reference>
<organism evidence="1 2">
    <name type="scientific">Phytophthora sojae (strain P6497)</name>
    <name type="common">Soybean stem and root rot agent</name>
    <name type="synonym">Phytophthora megasperma f. sp. glycines</name>
    <dbReference type="NCBI Taxonomy" id="1094619"/>
    <lineage>
        <taxon>Eukaryota</taxon>
        <taxon>Sar</taxon>
        <taxon>Stramenopiles</taxon>
        <taxon>Oomycota</taxon>
        <taxon>Peronosporomycetes</taxon>
        <taxon>Peronosporales</taxon>
        <taxon>Peronosporaceae</taxon>
        <taxon>Phytophthora</taxon>
    </lineage>
</organism>
<dbReference type="Proteomes" id="UP000002640">
    <property type="component" value="Unassembled WGS sequence"/>
</dbReference>
<dbReference type="GeneID" id="20647219"/>
<dbReference type="AlphaFoldDB" id="G4ZYP5"/>
<dbReference type="RefSeq" id="XP_009532411.1">
    <property type="nucleotide sequence ID" value="XM_009534116.1"/>
</dbReference>
<sequence length="108" mass="11977">MPSIVEKLIDKALAGQKKSGQTGMPLSQIDITGCEDCTLVSSVFVSEIPHPSLERVFAAAMAHFDSIPAWMKHHFAIEARVKRLNSDDSPEAYSQLTPWVPGFRHRNT</sequence>
<evidence type="ECO:0000313" key="1">
    <source>
        <dbReference type="EMBL" id="EGZ12078.1"/>
    </source>
</evidence>
<dbReference type="InParanoid" id="G4ZYP5"/>
<accession>G4ZYP5</accession>
<dbReference type="EMBL" id="JH159157">
    <property type="protein sequence ID" value="EGZ12078.1"/>
    <property type="molecule type" value="Genomic_DNA"/>
</dbReference>
<dbReference type="KEGG" id="psoj:PHYSODRAFT_336545"/>
<proteinExistence type="predicted"/>
<keyword evidence="2" id="KW-1185">Reference proteome</keyword>
<gene>
    <name evidence="1" type="ORF">PHYSODRAFT_336545</name>
</gene>
<evidence type="ECO:0000313" key="2">
    <source>
        <dbReference type="Proteomes" id="UP000002640"/>
    </source>
</evidence>